<feature type="domain" description="Cytochrome oxidase subunit I profile" evidence="24">
    <location>
        <begin position="1"/>
        <end position="512"/>
    </location>
</feature>
<evidence type="ECO:0000256" key="10">
    <source>
        <dbReference type="ARBA" id="ARBA00022617"/>
    </source>
</evidence>
<dbReference type="PROSITE" id="PS00077">
    <property type="entry name" value="COX1_CUB"/>
    <property type="match status" value="1"/>
</dbReference>
<keyword evidence="15" id="KW-1278">Translocase</keyword>
<name>A0A3Q8BLR5_9EUCA</name>
<dbReference type="PANTHER" id="PTHR10422">
    <property type="entry name" value="CYTOCHROME C OXIDASE SUBUNIT 1"/>
    <property type="match status" value="1"/>
</dbReference>
<keyword evidence="13 22" id="KW-0479">Metal-binding</keyword>
<feature type="transmembrane region" description="Helical" evidence="23">
    <location>
        <begin position="183"/>
        <end position="210"/>
    </location>
</feature>
<feature type="transmembrane region" description="Helical" evidence="23">
    <location>
        <begin position="230"/>
        <end position="251"/>
    </location>
</feature>
<evidence type="ECO:0000256" key="20">
    <source>
        <dbReference type="ARBA" id="ARBA00023136"/>
    </source>
</evidence>
<dbReference type="EC" id="7.1.1.9" evidence="7 22"/>
<dbReference type="InterPro" id="IPR036927">
    <property type="entry name" value="Cyt_c_oxase-like_su1_sf"/>
</dbReference>
<evidence type="ECO:0000256" key="18">
    <source>
        <dbReference type="ARBA" id="ARBA00023004"/>
    </source>
</evidence>
<evidence type="ECO:0000256" key="4">
    <source>
        <dbReference type="ARBA" id="ARBA00004673"/>
    </source>
</evidence>
<dbReference type="CDD" id="cd01663">
    <property type="entry name" value="Cyt_c_Oxidase_I"/>
    <property type="match status" value="1"/>
</dbReference>
<dbReference type="InterPro" id="IPR023615">
    <property type="entry name" value="Cyt_c_Oxase_su1_BS"/>
</dbReference>
<evidence type="ECO:0000256" key="14">
    <source>
        <dbReference type="ARBA" id="ARBA00022842"/>
    </source>
</evidence>
<protein>
    <recommendedName>
        <fullName evidence="8 22">Cytochrome c oxidase subunit 1</fullName>
        <ecNumber evidence="7 22">7.1.1.9</ecNumber>
    </recommendedName>
</protein>
<keyword evidence="19 22" id="KW-0186">Copper</keyword>
<dbReference type="InterPro" id="IPR023616">
    <property type="entry name" value="Cyt_c_oxase-like_su1_dom"/>
</dbReference>
<keyword evidence="18 22" id="KW-0408">Iron</keyword>
<evidence type="ECO:0000259" key="24">
    <source>
        <dbReference type="PROSITE" id="PS50855"/>
    </source>
</evidence>
<dbReference type="SUPFAM" id="SSF81442">
    <property type="entry name" value="Cytochrome c oxidase subunit I-like"/>
    <property type="match status" value="1"/>
</dbReference>
<keyword evidence="12 22" id="KW-0812">Transmembrane</keyword>
<dbReference type="FunFam" id="1.20.210.10:FF:000001">
    <property type="entry name" value="Cytochrome c oxidase subunit 1"/>
    <property type="match status" value="1"/>
</dbReference>
<accession>A0A3Q8BLR5</accession>
<dbReference type="UniPathway" id="UPA00705"/>
<dbReference type="GO" id="GO:0020037">
    <property type="term" value="F:heme binding"/>
    <property type="evidence" value="ECO:0007669"/>
    <property type="project" value="InterPro"/>
</dbReference>
<dbReference type="PANTHER" id="PTHR10422:SF18">
    <property type="entry name" value="CYTOCHROME C OXIDASE SUBUNIT 1"/>
    <property type="match status" value="1"/>
</dbReference>
<comment type="subunit">
    <text evidence="6">Component of the cytochrome c oxidase (complex IV, CIV), a multisubunit enzyme composed of a catalytic core of 3 subunits and several supernumerary subunits. The complex exists as a monomer or a dimer and forms supercomplexes (SCs) in the inner mitochondrial membrane with ubiquinol-cytochrome c oxidoreductase (cytochrome b-c1 complex, complex III, CIII).</text>
</comment>
<reference evidence="25" key="1">
    <citation type="journal article" date="2018" name="Mol. Phylogenet. Evol.">
        <title>ORDER within the chaos: Insights into phylogenetic relationships within the Anomura (Crustacea: Decapoda) from mitochondrial sequences and gene order rearrangements.</title>
        <authorList>
            <person name="Tan M.H."/>
            <person name="Gan H.M."/>
            <person name="Lee Y.P."/>
            <person name="Linton S."/>
            <person name="Grandjean F."/>
            <person name="Bartholomei-Santos M.L."/>
            <person name="Miller A.D."/>
            <person name="Austin C.M."/>
        </authorList>
    </citation>
    <scope>NUCLEOTIDE SEQUENCE</scope>
</reference>
<evidence type="ECO:0000256" key="11">
    <source>
        <dbReference type="ARBA" id="ARBA00022660"/>
    </source>
</evidence>
<keyword evidence="22" id="KW-0999">Mitochondrion inner membrane</keyword>
<evidence type="ECO:0000256" key="2">
    <source>
        <dbReference type="ARBA" id="ARBA00001971"/>
    </source>
</evidence>
<keyword evidence="20 22" id="KW-0472">Membrane</keyword>
<organism evidence="25">
    <name type="scientific">Stemonopa insignis</name>
    <dbReference type="NCBI Taxonomy" id="2020973"/>
    <lineage>
        <taxon>Eukaryota</taxon>
        <taxon>Metazoa</taxon>
        <taxon>Ecdysozoa</taxon>
        <taxon>Arthropoda</taxon>
        <taxon>Crustacea</taxon>
        <taxon>Multicrustacea</taxon>
        <taxon>Malacostraca</taxon>
        <taxon>Eumalacostraca</taxon>
        <taxon>Eucarida</taxon>
        <taxon>Decapoda</taxon>
        <taxon>Pleocyemata</taxon>
        <taxon>Anomura</taxon>
        <taxon>Hippoidea</taxon>
        <taxon>Albuneidae</taxon>
        <taxon>Stemonopa</taxon>
    </lineage>
</organism>
<feature type="transmembrane region" description="Helical" evidence="23">
    <location>
        <begin position="450"/>
        <end position="473"/>
    </location>
</feature>
<sequence>MQTKRWFFSTNHKDIGTLYFIFGAWAGMVGTSLSLIIRAELGQPGSLIGDDQIYNVVVTAHAFVMIFFMVMPIMIGGFGNWLVPLMLGAPDMAFPRMNNMSFWLLPPSLTLLLTSGMVESGVGTGWTVYPPLSAAIAHAGASVDLGIFSLHLAGVSSILGAVNFMTTVINMRPSGMTMDRMPLFVWSVFITAILLLLSLPVLAGAITMLLTDRNLNTSFFDPAGGGDPVLYQHLFWFFGHPEVYILILPAFGMISHIVSQESGKKESFGTLGMIYAMLAIGILGFIVWAHHMFTVGMDVDTRAYFTSATMIIAVPTGIKIFSWLGTLHGTKINYSPSIMWALGFIFLFTVGGLTGVVLANSSIDIILHDTYYVVAHFHYVLSMGAVFGIFAGIAHWFPLFTGMSLNPKWLKIHFFTMFAGVNITFFPQHFLGLNGMPRRYSDYPDAYTAWNVLSSIGSMISMVAVFGFIIIIWEAMVSKRTIMFSLFLPTSIEWEHPYPPADHSYNEIPMISN</sequence>
<dbReference type="GO" id="GO:0004129">
    <property type="term" value="F:cytochrome-c oxidase activity"/>
    <property type="evidence" value="ECO:0007669"/>
    <property type="project" value="UniProtKB-EC"/>
</dbReference>
<keyword evidence="17 23" id="KW-1133">Transmembrane helix</keyword>
<dbReference type="AlphaFoldDB" id="A0A3Q8BLR5"/>
<evidence type="ECO:0000256" key="23">
    <source>
        <dbReference type="SAM" id="Phobius"/>
    </source>
</evidence>
<gene>
    <name evidence="25" type="primary">cox1</name>
</gene>
<keyword evidence="16 22" id="KW-0249">Electron transport</keyword>
<geneLocation type="mitochondrion" evidence="25"/>
<dbReference type="InterPro" id="IPR000883">
    <property type="entry name" value="Cyt_C_Oxase_1"/>
</dbReference>
<proteinExistence type="inferred from homology"/>
<dbReference type="PROSITE" id="PS50855">
    <property type="entry name" value="COX1"/>
    <property type="match status" value="1"/>
</dbReference>
<evidence type="ECO:0000256" key="8">
    <source>
        <dbReference type="ARBA" id="ARBA00015947"/>
    </source>
</evidence>
<feature type="transmembrane region" description="Helical" evidence="23">
    <location>
        <begin position="303"/>
        <end position="326"/>
    </location>
</feature>
<feature type="transmembrane region" description="Helical" evidence="23">
    <location>
        <begin position="272"/>
        <end position="291"/>
    </location>
</feature>
<keyword evidence="10 22" id="KW-0349">Heme</keyword>
<evidence type="ECO:0000256" key="9">
    <source>
        <dbReference type="ARBA" id="ARBA00022448"/>
    </source>
</evidence>
<feature type="transmembrane region" description="Helical" evidence="23">
    <location>
        <begin position="148"/>
        <end position="171"/>
    </location>
</feature>
<evidence type="ECO:0000256" key="17">
    <source>
        <dbReference type="ARBA" id="ARBA00022989"/>
    </source>
</evidence>
<keyword evidence="14" id="KW-0460">Magnesium</keyword>
<evidence type="ECO:0000313" key="25">
    <source>
        <dbReference type="EMBL" id="ASS30689.1"/>
    </source>
</evidence>
<dbReference type="GO" id="GO:0005743">
    <property type="term" value="C:mitochondrial inner membrane"/>
    <property type="evidence" value="ECO:0007669"/>
    <property type="project" value="UniProtKB-SubCell"/>
</dbReference>
<keyword evidence="9 22" id="KW-0813">Transport</keyword>
<evidence type="ECO:0000256" key="21">
    <source>
        <dbReference type="ARBA" id="ARBA00049512"/>
    </source>
</evidence>
<feature type="transmembrane region" description="Helical" evidence="23">
    <location>
        <begin position="57"/>
        <end position="83"/>
    </location>
</feature>
<comment type="cofactor">
    <cofactor evidence="1">
        <name>Cu cation</name>
        <dbReference type="ChEBI" id="CHEBI:23378"/>
    </cofactor>
</comment>
<dbReference type="PRINTS" id="PR01165">
    <property type="entry name" value="CYCOXIDASEI"/>
</dbReference>
<feature type="transmembrane region" description="Helical" evidence="23">
    <location>
        <begin position="379"/>
        <end position="400"/>
    </location>
</feature>
<comment type="catalytic activity">
    <reaction evidence="21">
        <text>4 Fe(II)-[cytochrome c] + O2 + 8 H(+)(in) = 4 Fe(III)-[cytochrome c] + 2 H2O + 4 H(+)(out)</text>
        <dbReference type="Rhea" id="RHEA:11436"/>
        <dbReference type="Rhea" id="RHEA-COMP:10350"/>
        <dbReference type="Rhea" id="RHEA-COMP:14399"/>
        <dbReference type="ChEBI" id="CHEBI:15377"/>
        <dbReference type="ChEBI" id="CHEBI:15378"/>
        <dbReference type="ChEBI" id="CHEBI:15379"/>
        <dbReference type="ChEBI" id="CHEBI:29033"/>
        <dbReference type="ChEBI" id="CHEBI:29034"/>
        <dbReference type="EC" id="7.1.1.9"/>
    </reaction>
    <physiologicalReaction direction="left-to-right" evidence="21">
        <dbReference type="Rhea" id="RHEA:11437"/>
    </physiologicalReaction>
</comment>
<dbReference type="Pfam" id="PF00115">
    <property type="entry name" value="COX1"/>
    <property type="match status" value="1"/>
</dbReference>
<keyword evidence="22 25" id="KW-0496">Mitochondrion</keyword>
<dbReference type="GO" id="GO:0045277">
    <property type="term" value="C:respiratory chain complex IV"/>
    <property type="evidence" value="ECO:0007669"/>
    <property type="project" value="InterPro"/>
</dbReference>
<evidence type="ECO:0000256" key="5">
    <source>
        <dbReference type="ARBA" id="ARBA00009578"/>
    </source>
</evidence>
<evidence type="ECO:0000256" key="1">
    <source>
        <dbReference type="ARBA" id="ARBA00001935"/>
    </source>
</evidence>
<comment type="similarity">
    <text evidence="5 22">Belongs to the heme-copper respiratory oxidase family.</text>
</comment>
<dbReference type="GO" id="GO:0006123">
    <property type="term" value="P:mitochondrial electron transport, cytochrome c to oxygen"/>
    <property type="evidence" value="ECO:0007669"/>
    <property type="project" value="TreeGrafter"/>
</dbReference>
<evidence type="ECO:0000256" key="12">
    <source>
        <dbReference type="ARBA" id="ARBA00022692"/>
    </source>
</evidence>
<dbReference type="Gene3D" id="1.20.210.10">
    <property type="entry name" value="Cytochrome c oxidase-like, subunit I domain"/>
    <property type="match status" value="1"/>
</dbReference>
<evidence type="ECO:0000256" key="3">
    <source>
        <dbReference type="ARBA" id="ARBA00004141"/>
    </source>
</evidence>
<dbReference type="GO" id="GO:0015990">
    <property type="term" value="P:electron transport coupled proton transport"/>
    <property type="evidence" value="ECO:0007669"/>
    <property type="project" value="TreeGrafter"/>
</dbReference>
<feature type="transmembrane region" description="Helical" evidence="23">
    <location>
        <begin position="16"/>
        <end position="37"/>
    </location>
</feature>
<evidence type="ECO:0000256" key="22">
    <source>
        <dbReference type="RuleBase" id="RU000369"/>
    </source>
</evidence>
<evidence type="ECO:0000256" key="15">
    <source>
        <dbReference type="ARBA" id="ARBA00022967"/>
    </source>
</evidence>
<comment type="cofactor">
    <cofactor evidence="2">
        <name>heme</name>
        <dbReference type="ChEBI" id="CHEBI:30413"/>
    </cofactor>
</comment>
<evidence type="ECO:0000256" key="19">
    <source>
        <dbReference type="ARBA" id="ARBA00023008"/>
    </source>
</evidence>
<feature type="transmembrane region" description="Helical" evidence="23">
    <location>
        <begin position="412"/>
        <end position="430"/>
    </location>
</feature>
<evidence type="ECO:0000256" key="6">
    <source>
        <dbReference type="ARBA" id="ARBA00011164"/>
    </source>
</evidence>
<feature type="transmembrane region" description="Helical" evidence="23">
    <location>
        <begin position="338"/>
        <end position="359"/>
    </location>
</feature>
<comment type="pathway">
    <text evidence="4 22">Energy metabolism; oxidative phosphorylation.</text>
</comment>
<comment type="function">
    <text evidence="22">Component of the cytochrome c oxidase, the last enzyme in the mitochondrial electron transport chain which drives oxidative phosphorylation. The respiratory chain contains 3 multisubunit complexes succinate dehydrogenase (complex II, CII), ubiquinol-cytochrome c oxidoreductase (cytochrome b-c1 complex, complex III, CIII) and cytochrome c oxidase (complex IV, CIV), that cooperate to transfer electrons derived from NADH and succinate to molecular oxygen, creating an electrochemical gradient over the inner membrane that drives transmembrane transport and the ATP synthase. Cytochrome c oxidase is the component of the respiratory chain that catalyzes the reduction of oxygen to water. Electrons originating from reduced cytochrome c in the intermembrane space (IMS) are transferred via the dinuclear copper A center (CU(A)) of subunit 2 and heme A of subunit 1 to the active site in subunit 1, a binuclear center (BNC) formed by heme A3 and copper B (CU(B)). The BNC reduces molecular oxygen to 2 water molecules using 4 electrons from cytochrome c in the IMS and 4 protons from the mitochondrial matrix.</text>
</comment>
<dbReference type="GO" id="GO:0046872">
    <property type="term" value="F:metal ion binding"/>
    <property type="evidence" value="ECO:0007669"/>
    <property type="project" value="UniProtKB-KW"/>
</dbReference>
<dbReference type="InterPro" id="IPR033944">
    <property type="entry name" value="Cyt_c_oxase_su1_dom"/>
</dbReference>
<evidence type="ECO:0000256" key="16">
    <source>
        <dbReference type="ARBA" id="ARBA00022982"/>
    </source>
</evidence>
<dbReference type="EMBL" id="KY352240">
    <property type="protein sequence ID" value="ASS30689.1"/>
    <property type="molecule type" value="Genomic_DNA"/>
</dbReference>
<keyword evidence="11 22" id="KW-0679">Respiratory chain</keyword>
<evidence type="ECO:0000256" key="7">
    <source>
        <dbReference type="ARBA" id="ARBA00012949"/>
    </source>
</evidence>
<comment type="subcellular location">
    <subcellularLocation>
        <location evidence="3">Membrane</location>
        <topology evidence="3">Multi-pass membrane protein</topology>
    </subcellularLocation>
    <subcellularLocation>
        <location evidence="22">Mitochondrion inner membrane</location>
        <topology evidence="22">Multi-pass membrane protein</topology>
    </subcellularLocation>
</comment>
<evidence type="ECO:0000256" key="13">
    <source>
        <dbReference type="ARBA" id="ARBA00022723"/>
    </source>
</evidence>